<dbReference type="InterPro" id="IPR055170">
    <property type="entry name" value="GFO_IDH_MocA-like_dom"/>
</dbReference>
<dbReference type="Gene3D" id="3.40.50.720">
    <property type="entry name" value="NAD(P)-binding Rossmann-like Domain"/>
    <property type="match status" value="1"/>
</dbReference>
<evidence type="ECO:0000256" key="3">
    <source>
        <dbReference type="ARBA" id="ARBA00023027"/>
    </source>
</evidence>
<evidence type="ECO:0000256" key="1">
    <source>
        <dbReference type="ARBA" id="ARBA00010928"/>
    </source>
</evidence>
<evidence type="ECO:0000259" key="4">
    <source>
        <dbReference type="Pfam" id="PF01408"/>
    </source>
</evidence>
<dbReference type="EMBL" id="BAAAYU010000005">
    <property type="protein sequence ID" value="GAA3638267.1"/>
    <property type="molecule type" value="Genomic_DNA"/>
</dbReference>
<gene>
    <name evidence="6" type="ORF">GCM10022200_22080</name>
</gene>
<feature type="domain" description="Gfo/Idh/MocA-like oxidoreductase N-terminal" evidence="4">
    <location>
        <begin position="22"/>
        <end position="137"/>
    </location>
</feature>
<keyword evidence="3" id="KW-0520">NAD</keyword>
<dbReference type="InterPro" id="IPR036291">
    <property type="entry name" value="NAD(P)-bd_dom_sf"/>
</dbReference>
<reference evidence="7" key="1">
    <citation type="journal article" date="2019" name="Int. J. Syst. Evol. Microbiol.">
        <title>The Global Catalogue of Microorganisms (GCM) 10K type strain sequencing project: providing services to taxonomists for standard genome sequencing and annotation.</title>
        <authorList>
            <consortium name="The Broad Institute Genomics Platform"/>
            <consortium name="The Broad Institute Genome Sequencing Center for Infectious Disease"/>
            <person name="Wu L."/>
            <person name="Ma J."/>
        </authorList>
    </citation>
    <scope>NUCLEOTIDE SEQUENCE [LARGE SCALE GENOMIC DNA]</scope>
    <source>
        <strain evidence="7">JCM 16544</strain>
    </source>
</reference>
<feature type="domain" description="GFO/IDH/MocA-like oxidoreductase" evidence="5">
    <location>
        <begin position="151"/>
        <end position="262"/>
    </location>
</feature>
<dbReference type="Gene3D" id="3.30.360.10">
    <property type="entry name" value="Dihydrodipicolinate Reductase, domain 2"/>
    <property type="match status" value="1"/>
</dbReference>
<dbReference type="Pfam" id="PF01408">
    <property type="entry name" value="GFO_IDH_MocA"/>
    <property type="match status" value="1"/>
</dbReference>
<comment type="caution">
    <text evidence="6">The sequence shown here is derived from an EMBL/GenBank/DDBJ whole genome shotgun (WGS) entry which is preliminary data.</text>
</comment>
<name>A0ABP7AQJ7_9MICO</name>
<proteinExistence type="inferred from homology"/>
<dbReference type="Pfam" id="PF22725">
    <property type="entry name" value="GFO_IDH_MocA_C3"/>
    <property type="match status" value="1"/>
</dbReference>
<dbReference type="InterPro" id="IPR050984">
    <property type="entry name" value="Gfo/Idh/MocA_domain"/>
</dbReference>
<sequence>MTLPTTLPPADVFARGSAPSLRWGVLAPGGIAAAFVTAVLRFTDQRVVAVGSRSPERAAAFAARFEIPRSCGSYEDLVACDDVDVVYIASPQSEHVRLGMLAIGAGKHVLIEKPLATRADDGRRLLTAAREAGVFAMEAMWTRYLPQSGVLRRLIADGVLGDIELVLADHGQAVPRDPSRRVWRPELGGGALGDMGIYPIAFASEMLGPPTEVLAQGMLTPTGVDAYATLALSHAGGRHASISTGLLTRSPLVATVAGSRARVDLASPFFTPTSFTLSSTEVFAGESVTWREPTGMVGFDGLSWEATALARFVDEGRMESPLHGHDETVSILATIDEARRQIHAAGHVAGL</sequence>
<evidence type="ECO:0000259" key="5">
    <source>
        <dbReference type="Pfam" id="PF22725"/>
    </source>
</evidence>
<evidence type="ECO:0000313" key="6">
    <source>
        <dbReference type="EMBL" id="GAA3638267.1"/>
    </source>
</evidence>
<evidence type="ECO:0000256" key="2">
    <source>
        <dbReference type="ARBA" id="ARBA00023002"/>
    </source>
</evidence>
<dbReference type="PANTHER" id="PTHR22604:SF105">
    <property type="entry name" value="TRANS-1,2-DIHYDROBENZENE-1,2-DIOL DEHYDROGENASE"/>
    <property type="match status" value="1"/>
</dbReference>
<keyword evidence="7" id="KW-1185">Reference proteome</keyword>
<evidence type="ECO:0000313" key="7">
    <source>
        <dbReference type="Proteomes" id="UP001501697"/>
    </source>
</evidence>
<dbReference type="InterPro" id="IPR000683">
    <property type="entry name" value="Gfo/Idh/MocA-like_OxRdtase_N"/>
</dbReference>
<dbReference type="SUPFAM" id="SSF51735">
    <property type="entry name" value="NAD(P)-binding Rossmann-fold domains"/>
    <property type="match status" value="1"/>
</dbReference>
<protein>
    <submittedName>
        <fullName evidence="6">Gfo/Idh/MocA family oxidoreductase</fullName>
    </submittedName>
</protein>
<dbReference type="SUPFAM" id="SSF55347">
    <property type="entry name" value="Glyceraldehyde-3-phosphate dehydrogenase-like, C-terminal domain"/>
    <property type="match status" value="1"/>
</dbReference>
<comment type="similarity">
    <text evidence="1">Belongs to the Gfo/Idh/MocA family.</text>
</comment>
<keyword evidence="2" id="KW-0560">Oxidoreductase</keyword>
<dbReference type="RefSeq" id="WP_344738505.1">
    <property type="nucleotide sequence ID" value="NZ_BAAAYU010000005.1"/>
</dbReference>
<dbReference type="PANTHER" id="PTHR22604">
    <property type="entry name" value="OXIDOREDUCTASES"/>
    <property type="match status" value="1"/>
</dbReference>
<organism evidence="6 7">
    <name type="scientific">Microbacterium awajiense</name>
    <dbReference type="NCBI Taxonomy" id="415214"/>
    <lineage>
        <taxon>Bacteria</taxon>
        <taxon>Bacillati</taxon>
        <taxon>Actinomycetota</taxon>
        <taxon>Actinomycetes</taxon>
        <taxon>Micrococcales</taxon>
        <taxon>Microbacteriaceae</taxon>
        <taxon>Microbacterium</taxon>
    </lineage>
</organism>
<accession>A0ABP7AQJ7</accession>
<dbReference type="Proteomes" id="UP001501697">
    <property type="component" value="Unassembled WGS sequence"/>
</dbReference>